<dbReference type="InterPro" id="IPR001958">
    <property type="entry name" value="Tet-R_TetA/multi-R_MdtG-like"/>
</dbReference>
<accession>A0ABZ3D308</accession>
<dbReference type="PROSITE" id="PS50850">
    <property type="entry name" value="MFS"/>
    <property type="match status" value="1"/>
</dbReference>
<organism evidence="7 8">
    <name type="scientific">Nguyenibacter vanlangensis</name>
    <dbReference type="NCBI Taxonomy" id="1216886"/>
    <lineage>
        <taxon>Bacteria</taxon>
        <taxon>Pseudomonadati</taxon>
        <taxon>Pseudomonadota</taxon>
        <taxon>Alphaproteobacteria</taxon>
        <taxon>Acetobacterales</taxon>
        <taxon>Acetobacteraceae</taxon>
        <taxon>Nguyenibacter</taxon>
    </lineage>
</organism>
<evidence type="ECO:0000256" key="5">
    <source>
        <dbReference type="SAM" id="Phobius"/>
    </source>
</evidence>
<feature type="transmembrane region" description="Helical" evidence="5">
    <location>
        <begin position="271"/>
        <end position="293"/>
    </location>
</feature>
<comment type="subcellular location">
    <subcellularLocation>
        <location evidence="1">Membrane</location>
        <topology evidence="1">Multi-pass membrane protein</topology>
    </subcellularLocation>
</comment>
<feature type="transmembrane region" description="Helical" evidence="5">
    <location>
        <begin position="335"/>
        <end position="358"/>
    </location>
</feature>
<name>A0ABZ3D308_9PROT</name>
<evidence type="ECO:0000256" key="2">
    <source>
        <dbReference type="ARBA" id="ARBA00022692"/>
    </source>
</evidence>
<feature type="transmembrane region" description="Helical" evidence="5">
    <location>
        <begin position="53"/>
        <end position="76"/>
    </location>
</feature>
<evidence type="ECO:0000256" key="1">
    <source>
        <dbReference type="ARBA" id="ARBA00004141"/>
    </source>
</evidence>
<feature type="transmembrane region" description="Helical" evidence="5">
    <location>
        <begin position="83"/>
        <end position="103"/>
    </location>
</feature>
<feature type="transmembrane region" description="Helical" evidence="5">
    <location>
        <begin position="172"/>
        <end position="192"/>
    </location>
</feature>
<dbReference type="Gene3D" id="1.20.1720.10">
    <property type="entry name" value="Multidrug resistance protein D"/>
    <property type="match status" value="1"/>
</dbReference>
<feature type="domain" description="Major facilitator superfamily (MFS) profile" evidence="6">
    <location>
        <begin position="19"/>
        <end position="469"/>
    </location>
</feature>
<dbReference type="RefSeq" id="WP_342627934.1">
    <property type="nucleotide sequence ID" value="NZ_CP152276.1"/>
</dbReference>
<protein>
    <submittedName>
        <fullName evidence="7">MFS transporter</fullName>
    </submittedName>
</protein>
<keyword evidence="3 5" id="KW-1133">Transmembrane helix</keyword>
<evidence type="ECO:0000256" key="3">
    <source>
        <dbReference type="ARBA" id="ARBA00022989"/>
    </source>
</evidence>
<dbReference type="Gene3D" id="1.20.1250.20">
    <property type="entry name" value="MFS general substrate transporter like domains"/>
    <property type="match status" value="1"/>
</dbReference>
<feature type="transmembrane region" description="Helical" evidence="5">
    <location>
        <begin position="142"/>
        <end position="160"/>
    </location>
</feature>
<dbReference type="PANTHER" id="PTHR23501:SF154">
    <property type="entry name" value="MULTIDRUG-EFFLUX TRANSPORTER RV1634-RELATED"/>
    <property type="match status" value="1"/>
</dbReference>
<gene>
    <name evidence="7" type="ORF">AAC691_17965</name>
</gene>
<evidence type="ECO:0000256" key="4">
    <source>
        <dbReference type="ARBA" id="ARBA00023136"/>
    </source>
</evidence>
<reference evidence="7 8" key="1">
    <citation type="submission" date="2024-04" db="EMBL/GenBank/DDBJ databases">
        <title>Complete genome sequence of Nguyenibacter vanlangesis HBCM-1154, a strain capable of nitrogen fixation, IAA production, and phosphorus solubilization isolated from sugarcane soil.</title>
        <authorList>
            <person name="MY HANH P."/>
        </authorList>
    </citation>
    <scope>NUCLEOTIDE SEQUENCE [LARGE SCALE GENOMIC DNA]</scope>
    <source>
        <strain evidence="7 8">HBCM 1154</strain>
    </source>
</reference>
<dbReference type="InterPro" id="IPR036259">
    <property type="entry name" value="MFS_trans_sf"/>
</dbReference>
<keyword evidence="4 5" id="KW-0472">Membrane</keyword>
<dbReference type="Pfam" id="PF07690">
    <property type="entry name" value="MFS_1"/>
    <property type="match status" value="1"/>
</dbReference>
<feature type="transmembrane region" description="Helical" evidence="5">
    <location>
        <begin position="364"/>
        <end position="387"/>
    </location>
</feature>
<dbReference type="EMBL" id="CP152276">
    <property type="protein sequence ID" value="XAE42134.1"/>
    <property type="molecule type" value="Genomic_DNA"/>
</dbReference>
<feature type="transmembrane region" description="Helical" evidence="5">
    <location>
        <begin position="305"/>
        <end position="323"/>
    </location>
</feature>
<dbReference type="PANTHER" id="PTHR23501">
    <property type="entry name" value="MAJOR FACILITATOR SUPERFAMILY"/>
    <property type="match status" value="1"/>
</dbReference>
<proteinExistence type="predicted"/>
<evidence type="ECO:0000313" key="7">
    <source>
        <dbReference type="EMBL" id="XAE42134.1"/>
    </source>
</evidence>
<feature type="transmembrane region" description="Helical" evidence="5">
    <location>
        <begin position="230"/>
        <end position="250"/>
    </location>
</feature>
<keyword evidence="8" id="KW-1185">Reference proteome</keyword>
<evidence type="ECO:0000259" key="6">
    <source>
        <dbReference type="PROSITE" id="PS50850"/>
    </source>
</evidence>
<sequence length="484" mass="48640">MSAAPARWGALFSGGNAPRTLVLAGGVALHAVNLYIATTILPSVVRDIGGLDYYAWSTTLFVAASILGASLSGGLLGRAGVRGAYGFAAALFAAGSLACGLAPAMPVLLAGRCAQGLGGGILLALSYAMIRLVFAEALWPRAMGLVSAMWGAATLVGPAVGGLFAEWGAWRAAFWSLVPVTGLFVGLAASVLPRDARVPAPSPLAWRRVLLLTTMVMAVSAGSVGSRPGWNLAGLAGFGLLAAWLVRLEAGEGGGPRLFPTGALRPGTKLNALYAMMSLLAVTVTTSEIFAPLFLQRLQGRSPLVAGYLAALMSGAWSVGSVASAGMRGPATSRALIAAPLLGLAGMAALAILVPAPSAGGRDVLLPICLALMSVGFGVGLAWPHLLTRALQAAPAHQRDLAASSLTSLQLFATALAAALAGMVANLAGLSVPGGVAGTAAAAFWLFAVFAAAPALGLVTAVRIVRRGRARDVATGRETAVPEG</sequence>
<feature type="transmembrane region" description="Helical" evidence="5">
    <location>
        <begin position="109"/>
        <end position="130"/>
    </location>
</feature>
<feature type="transmembrane region" description="Helical" evidence="5">
    <location>
        <begin position="21"/>
        <end position="41"/>
    </location>
</feature>
<dbReference type="Proteomes" id="UP001449795">
    <property type="component" value="Chromosome"/>
</dbReference>
<dbReference type="PRINTS" id="PR01035">
    <property type="entry name" value="TCRTETA"/>
</dbReference>
<dbReference type="InterPro" id="IPR020846">
    <property type="entry name" value="MFS_dom"/>
</dbReference>
<keyword evidence="2 5" id="KW-0812">Transmembrane</keyword>
<evidence type="ECO:0000313" key="8">
    <source>
        <dbReference type="Proteomes" id="UP001449795"/>
    </source>
</evidence>
<feature type="transmembrane region" description="Helical" evidence="5">
    <location>
        <begin position="442"/>
        <end position="462"/>
    </location>
</feature>
<dbReference type="SUPFAM" id="SSF103473">
    <property type="entry name" value="MFS general substrate transporter"/>
    <property type="match status" value="1"/>
</dbReference>
<dbReference type="InterPro" id="IPR011701">
    <property type="entry name" value="MFS"/>
</dbReference>
<feature type="transmembrane region" description="Helical" evidence="5">
    <location>
        <begin position="408"/>
        <end position="430"/>
    </location>
</feature>
<feature type="transmembrane region" description="Helical" evidence="5">
    <location>
        <begin position="204"/>
        <end position="224"/>
    </location>
</feature>